<name>A0A3M7SCR6_BRAPC</name>
<reference evidence="1 2" key="1">
    <citation type="journal article" date="2018" name="Sci. Rep.">
        <title>Genomic signatures of local adaptation to the degree of environmental predictability in rotifers.</title>
        <authorList>
            <person name="Franch-Gras L."/>
            <person name="Hahn C."/>
            <person name="Garcia-Roger E.M."/>
            <person name="Carmona M.J."/>
            <person name="Serra M."/>
            <person name="Gomez A."/>
        </authorList>
    </citation>
    <scope>NUCLEOTIDE SEQUENCE [LARGE SCALE GENOMIC DNA]</scope>
    <source>
        <strain evidence="1">HYR1</strain>
    </source>
</reference>
<sequence>MSKCGYHLLYYSTCLNTTSYLLLIHFSIFLNDDYDFEKFQKFSQTELQTAWSVNPLKNFTIDG</sequence>
<comment type="caution">
    <text evidence="1">The sequence shown here is derived from an EMBL/GenBank/DDBJ whole genome shotgun (WGS) entry which is preliminary data.</text>
</comment>
<evidence type="ECO:0000313" key="2">
    <source>
        <dbReference type="Proteomes" id="UP000276133"/>
    </source>
</evidence>
<dbReference type="EMBL" id="REGN01001616">
    <property type="protein sequence ID" value="RNA33571.1"/>
    <property type="molecule type" value="Genomic_DNA"/>
</dbReference>
<protein>
    <submittedName>
        <fullName evidence="1">Uncharacterized protein</fullName>
    </submittedName>
</protein>
<keyword evidence="2" id="KW-1185">Reference proteome</keyword>
<dbReference type="Proteomes" id="UP000276133">
    <property type="component" value="Unassembled WGS sequence"/>
</dbReference>
<evidence type="ECO:0000313" key="1">
    <source>
        <dbReference type="EMBL" id="RNA33571.1"/>
    </source>
</evidence>
<proteinExistence type="predicted"/>
<gene>
    <name evidence="1" type="ORF">BpHYR1_001920</name>
</gene>
<accession>A0A3M7SCR6</accession>
<organism evidence="1 2">
    <name type="scientific">Brachionus plicatilis</name>
    <name type="common">Marine rotifer</name>
    <name type="synonym">Brachionus muelleri</name>
    <dbReference type="NCBI Taxonomy" id="10195"/>
    <lineage>
        <taxon>Eukaryota</taxon>
        <taxon>Metazoa</taxon>
        <taxon>Spiralia</taxon>
        <taxon>Gnathifera</taxon>
        <taxon>Rotifera</taxon>
        <taxon>Eurotatoria</taxon>
        <taxon>Monogononta</taxon>
        <taxon>Pseudotrocha</taxon>
        <taxon>Ploima</taxon>
        <taxon>Brachionidae</taxon>
        <taxon>Brachionus</taxon>
    </lineage>
</organism>
<dbReference type="AlphaFoldDB" id="A0A3M7SCR6"/>